<name>A0A8S5RYK1_9CAUD</name>
<organism evidence="1">
    <name type="scientific">Myoviridae sp. ctNQV2</name>
    <dbReference type="NCBI Taxonomy" id="2827683"/>
    <lineage>
        <taxon>Viruses</taxon>
        <taxon>Duplodnaviria</taxon>
        <taxon>Heunggongvirae</taxon>
        <taxon>Uroviricota</taxon>
        <taxon>Caudoviricetes</taxon>
    </lineage>
</organism>
<sequence>MRKRFHNTSLSKSMIIKLTDAEKDNINCRIIGKMGLCGSRCYLFQQNKCKHCKVNIY</sequence>
<accession>A0A8S5RYK1</accession>
<proteinExistence type="predicted"/>
<evidence type="ECO:0000313" key="1">
    <source>
        <dbReference type="EMBL" id="DAF43752.1"/>
    </source>
</evidence>
<protein>
    <submittedName>
        <fullName evidence="1">Uncharacterized protein</fullName>
    </submittedName>
</protein>
<reference evidence="1" key="1">
    <citation type="journal article" date="2021" name="Proc. Natl. Acad. Sci. U.S.A.">
        <title>A Catalog of Tens of Thousands of Viruses from Human Metagenomes Reveals Hidden Associations with Chronic Diseases.</title>
        <authorList>
            <person name="Tisza M.J."/>
            <person name="Buck C.B."/>
        </authorList>
    </citation>
    <scope>NUCLEOTIDE SEQUENCE</scope>
    <source>
        <strain evidence="1">CtNQV2</strain>
    </source>
</reference>
<dbReference type="EMBL" id="BK032510">
    <property type="protein sequence ID" value="DAF43752.1"/>
    <property type="molecule type" value="Genomic_DNA"/>
</dbReference>